<comment type="subcellular location">
    <subcellularLocation>
        <location evidence="1">Membrane</location>
        <topology evidence="1">Single-pass type I membrane protein</topology>
    </subcellularLocation>
</comment>
<sequence>MNEPYCIKKYFALKDMCKITCFLVIILPLLTTLTFAPVSCALTLRNADDQPTTFAGQKTLGDSIRYKRDEAEVIKNPRSSAVDSVNEGTKKDDKANKATENDENNKKPEISVNCSLPINTNNSNCAENKEMDKDFPKSILSQMKENKEMLLRTLYVTLGVTGIVVVYFIIRAVRLRRKRTKSRKYGIITQQGDRGDMEMEPLGDGDDDEEDYTVFEVNGRKK</sequence>
<evidence type="ECO:0000256" key="8">
    <source>
        <dbReference type="SAM" id="MobiDB-lite"/>
    </source>
</evidence>
<feature type="region of interest" description="Disordered" evidence="8">
    <location>
        <begin position="194"/>
        <end position="222"/>
    </location>
</feature>
<proteinExistence type="inferred from homology"/>
<evidence type="ECO:0000313" key="11">
    <source>
        <dbReference type="Proteomes" id="UP001497497"/>
    </source>
</evidence>
<dbReference type="GO" id="GO:0016020">
    <property type="term" value="C:membrane"/>
    <property type="evidence" value="ECO:0007669"/>
    <property type="project" value="UniProtKB-SubCell"/>
</dbReference>
<feature type="compositionally biased region" description="Basic and acidic residues" evidence="8">
    <location>
        <begin position="88"/>
        <end position="109"/>
    </location>
</feature>
<keyword evidence="11" id="KW-1185">Reference proteome</keyword>
<evidence type="ECO:0000256" key="4">
    <source>
        <dbReference type="ARBA" id="ARBA00022729"/>
    </source>
</evidence>
<keyword evidence="4" id="KW-0732">Signal</keyword>
<keyword evidence="3 9" id="KW-0812">Transmembrane</keyword>
<evidence type="ECO:0000256" key="1">
    <source>
        <dbReference type="ARBA" id="ARBA00004479"/>
    </source>
</evidence>
<feature type="transmembrane region" description="Helical" evidence="9">
    <location>
        <begin position="153"/>
        <end position="173"/>
    </location>
</feature>
<dbReference type="InterPro" id="IPR009565">
    <property type="entry name" value="FAM174-like"/>
</dbReference>
<feature type="compositionally biased region" description="Polar residues" evidence="8">
    <location>
        <begin position="77"/>
        <end position="87"/>
    </location>
</feature>
<organism evidence="10 11">
    <name type="scientific">Lymnaea stagnalis</name>
    <name type="common">Great pond snail</name>
    <name type="synonym">Helix stagnalis</name>
    <dbReference type="NCBI Taxonomy" id="6523"/>
    <lineage>
        <taxon>Eukaryota</taxon>
        <taxon>Metazoa</taxon>
        <taxon>Spiralia</taxon>
        <taxon>Lophotrochozoa</taxon>
        <taxon>Mollusca</taxon>
        <taxon>Gastropoda</taxon>
        <taxon>Heterobranchia</taxon>
        <taxon>Euthyneura</taxon>
        <taxon>Panpulmonata</taxon>
        <taxon>Hygrophila</taxon>
        <taxon>Lymnaeoidea</taxon>
        <taxon>Lymnaeidae</taxon>
        <taxon>Lymnaea</taxon>
    </lineage>
</organism>
<gene>
    <name evidence="10" type="ORF">GSLYS_00009550001</name>
</gene>
<comment type="caution">
    <text evidence="10">The sequence shown here is derived from an EMBL/GenBank/DDBJ whole genome shotgun (WGS) entry which is preliminary data.</text>
</comment>
<keyword evidence="6 9" id="KW-0472">Membrane</keyword>
<dbReference type="PANTHER" id="PTHR28607">
    <property type="entry name" value="EXPRESSED PROTEIN"/>
    <property type="match status" value="1"/>
</dbReference>
<evidence type="ECO:0000256" key="2">
    <source>
        <dbReference type="ARBA" id="ARBA00006986"/>
    </source>
</evidence>
<accession>A0AAV2HNG2</accession>
<evidence type="ECO:0000256" key="5">
    <source>
        <dbReference type="ARBA" id="ARBA00022989"/>
    </source>
</evidence>
<dbReference type="Proteomes" id="UP001497497">
    <property type="component" value="Unassembled WGS sequence"/>
</dbReference>
<dbReference type="Pfam" id="PF06679">
    <property type="entry name" value="DUF1180"/>
    <property type="match status" value="1"/>
</dbReference>
<comment type="similarity">
    <text evidence="2">Belongs to the FAM174 family.</text>
</comment>
<reference evidence="10 11" key="1">
    <citation type="submission" date="2024-04" db="EMBL/GenBank/DDBJ databases">
        <authorList>
            <consortium name="Genoscope - CEA"/>
            <person name="William W."/>
        </authorList>
    </citation>
    <scope>NUCLEOTIDE SEQUENCE [LARGE SCALE GENOMIC DNA]</scope>
</reference>
<keyword evidence="7" id="KW-0325">Glycoprotein</keyword>
<dbReference type="PANTHER" id="PTHR28607:SF4">
    <property type="entry name" value="TRANSMEMBRANE PROTEIN"/>
    <property type="match status" value="1"/>
</dbReference>
<feature type="transmembrane region" description="Helical" evidence="9">
    <location>
        <begin position="21"/>
        <end position="44"/>
    </location>
</feature>
<evidence type="ECO:0000313" key="10">
    <source>
        <dbReference type="EMBL" id="CAL1535590.1"/>
    </source>
</evidence>
<evidence type="ECO:0000256" key="7">
    <source>
        <dbReference type="ARBA" id="ARBA00023180"/>
    </source>
</evidence>
<dbReference type="EMBL" id="CAXITT010000206">
    <property type="protein sequence ID" value="CAL1535590.1"/>
    <property type="molecule type" value="Genomic_DNA"/>
</dbReference>
<evidence type="ECO:0000256" key="3">
    <source>
        <dbReference type="ARBA" id="ARBA00022692"/>
    </source>
</evidence>
<evidence type="ECO:0000256" key="6">
    <source>
        <dbReference type="ARBA" id="ARBA00023136"/>
    </source>
</evidence>
<feature type="compositionally biased region" description="Acidic residues" evidence="8">
    <location>
        <begin position="198"/>
        <end position="213"/>
    </location>
</feature>
<dbReference type="AlphaFoldDB" id="A0AAV2HNG2"/>
<protein>
    <submittedName>
        <fullName evidence="10">Uncharacterized protein</fullName>
    </submittedName>
</protein>
<feature type="region of interest" description="Disordered" evidence="8">
    <location>
        <begin position="77"/>
        <end position="111"/>
    </location>
</feature>
<name>A0AAV2HNG2_LYMST</name>
<keyword evidence="5 9" id="KW-1133">Transmembrane helix</keyword>
<evidence type="ECO:0000256" key="9">
    <source>
        <dbReference type="SAM" id="Phobius"/>
    </source>
</evidence>